<evidence type="ECO:0000313" key="3">
    <source>
        <dbReference type="Proteomes" id="UP001231109"/>
    </source>
</evidence>
<accession>A0ABT9I2K5</accession>
<dbReference type="RefSeq" id="WP_305976905.1">
    <property type="nucleotide sequence ID" value="NZ_JAPJDZ010000057.1"/>
</dbReference>
<organism evidence="2 3">
    <name type="scientific">Rheinheimera baltica</name>
    <dbReference type="NCBI Taxonomy" id="67576"/>
    <lineage>
        <taxon>Bacteria</taxon>
        <taxon>Pseudomonadati</taxon>
        <taxon>Pseudomonadota</taxon>
        <taxon>Gammaproteobacteria</taxon>
        <taxon>Chromatiales</taxon>
        <taxon>Chromatiaceae</taxon>
        <taxon>Rheinheimera</taxon>
    </lineage>
</organism>
<dbReference type="Proteomes" id="UP001231109">
    <property type="component" value="Unassembled WGS sequence"/>
</dbReference>
<evidence type="ECO:0000313" key="2">
    <source>
        <dbReference type="EMBL" id="MDP5137618.1"/>
    </source>
</evidence>
<evidence type="ECO:0000256" key="1">
    <source>
        <dbReference type="SAM" id="MobiDB-lite"/>
    </source>
</evidence>
<protein>
    <submittedName>
        <fullName evidence="2">Uncharacterized protein</fullName>
    </submittedName>
</protein>
<feature type="compositionally biased region" description="Basic and acidic residues" evidence="1">
    <location>
        <begin position="1"/>
        <end position="16"/>
    </location>
</feature>
<sequence length="87" mass="9480">MNSSDDNRRDDNKSDGHGTANAATDLAINPYWPSALVVPVIKNNLLIKNQVDAVPDVTPTFPPAGGILRKMSKALTRTLKRARRIAK</sequence>
<name>A0ABT9I2K5_9GAMM</name>
<reference evidence="2 3" key="1">
    <citation type="submission" date="2022-11" db="EMBL/GenBank/DDBJ databases">
        <title>Viruses from the air-sea interface of a natural surface slick.</title>
        <authorList>
            <person name="Rahlff J."/>
            <person name="Holmfeldt K."/>
        </authorList>
    </citation>
    <scope>NUCLEOTIDE SEQUENCE [LARGE SCALE GENOMIC DNA]</scope>
    <source>
        <strain evidence="2 3">SMS4</strain>
    </source>
</reference>
<feature type="region of interest" description="Disordered" evidence="1">
    <location>
        <begin position="1"/>
        <end position="24"/>
    </location>
</feature>
<dbReference type="EMBL" id="JAPJDZ010000057">
    <property type="protein sequence ID" value="MDP5137618.1"/>
    <property type="molecule type" value="Genomic_DNA"/>
</dbReference>
<gene>
    <name evidence="2" type="ORF">ORJ04_16805</name>
</gene>
<comment type="caution">
    <text evidence="2">The sequence shown here is derived from an EMBL/GenBank/DDBJ whole genome shotgun (WGS) entry which is preliminary data.</text>
</comment>
<proteinExistence type="predicted"/>
<keyword evidence="3" id="KW-1185">Reference proteome</keyword>